<feature type="compositionally biased region" description="Basic and acidic residues" evidence="1">
    <location>
        <begin position="399"/>
        <end position="420"/>
    </location>
</feature>
<proteinExistence type="predicted"/>
<dbReference type="Proteomes" id="UP001142055">
    <property type="component" value="Chromosome 1"/>
</dbReference>
<name>A0A9Q0M9U8_BLOTA</name>
<keyword evidence="3" id="KW-1185">Reference proteome</keyword>
<gene>
    <name evidence="2" type="ORF">RDWZM_000440</name>
</gene>
<reference evidence="2" key="1">
    <citation type="submission" date="2022-12" db="EMBL/GenBank/DDBJ databases">
        <title>Genome assemblies of Blomia tropicalis.</title>
        <authorList>
            <person name="Cui Y."/>
        </authorList>
    </citation>
    <scope>NUCLEOTIDE SEQUENCE</scope>
    <source>
        <tissue evidence="2">Adult mites</tissue>
    </source>
</reference>
<accession>A0A9Q0M9U8</accession>
<feature type="region of interest" description="Disordered" evidence="1">
    <location>
        <begin position="1"/>
        <end position="24"/>
    </location>
</feature>
<protein>
    <submittedName>
        <fullName evidence="2">Uncharacterized protein</fullName>
    </submittedName>
</protein>
<feature type="region of interest" description="Disordered" evidence="1">
    <location>
        <begin position="394"/>
        <end position="474"/>
    </location>
</feature>
<evidence type="ECO:0000256" key="1">
    <source>
        <dbReference type="SAM" id="MobiDB-lite"/>
    </source>
</evidence>
<dbReference type="AlphaFoldDB" id="A0A9Q0M9U8"/>
<organism evidence="2 3">
    <name type="scientific">Blomia tropicalis</name>
    <name type="common">Mite</name>
    <dbReference type="NCBI Taxonomy" id="40697"/>
    <lineage>
        <taxon>Eukaryota</taxon>
        <taxon>Metazoa</taxon>
        <taxon>Ecdysozoa</taxon>
        <taxon>Arthropoda</taxon>
        <taxon>Chelicerata</taxon>
        <taxon>Arachnida</taxon>
        <taxon>Acari</taxon>
        <taxon>Acariformes</taxon>
        <taxon>Sarcoptiformes</taxon>
        <taxon>Astigmata</taxon>
        <taxon>Glycyphagoidea</taxon>
        <taxon>Echimyopodidae</taxon>
        <taxon>Blomia</taxon>
    </lineage>
</organism>
<dbReference type="EMBL" id="JAPWDV010000001">
    <property type="protein sequence ID" value="KAJ6221895.1"/>
    <property type="molecule type" value="Genomic_DNA"/>
</dbReference>
<comment type="caution">
    <text evidence="2">The sequence shown here is derived from an EMBL/GenBank/DDBJ whole genome shotgun (WGS) entry which is preliminary data.</text>
</comment>
<evidence type="ECO:0000313" key="2">
    <source>
        <dbReference type="EMBL" id="KAJ6221895.1"/>
    </source>
</evidence>
<evidence type="ECO:0000313" key="3">
    <source>
        <dbReference type="Proteomes" id="UP001142055"/>
    </source>
</evidence>
<feature type="compositionally biased region" description="Basic residues" evidence="1">
    <location>
        <begin position="1"/>
        <end position="11"/>
    </location>
</feature>
<sequence length="595" mass="67630">MTRKSKKKSKVISKAGTPKNVESTTTIVESKTDVVEAQANVSQAKLDITEEKTDVAESKINGDIVQVNSDKKIKLKCAFCNGGHLSEDCPKYSINQRPNLLNKFQRCLRCLKYIKRKHETKSCSARCKFCNRGHHASICVKKIPKTKIKVVEEEKLSKNSKIPIIVDPPLPSNMNELMNVPRNIQHPSLLYMILLYAEEDRPNGTYSYSPSITVMGLGTQNRQEMGRAFVNYTSGNGCFVSPSYLEKLGIQKKKLRRPIMIESVFDLNHAVTHFAILTISSLYRPEFKFKHVFYVLDCSFYKLDLPSESICKLANQAGYRLSHQFDPNRANNQVDLFFGRNHIEKLLGFHYMKKFSSPYVYKLDVDTGNHKVNSFLHYTHFGYLLTGNESGGTGTVNDGRNDEDLNRINRSDDNRRRTNRNDIIVVPESSNESEGVANRSCQTNNQARGRGTRRPTRGNNRGRPSRNIGDNGTIAADHNVRYIMSNRIVTQSDDQSNNERPVGRVTIVNGRDILSNRTEPRTGGQSYSVGRITVEPNRNQFSNGGRRNFSRRGRMDRTIDLNNGVSSNLNVEQIILNQNRNQSRPNRRNRRSIAF</sequence>
<feature type="compositionally biased region" description="Polar residues" evidence="1">
    <location>
        <begin position="428"/>
        <end position="447"/>
    </location>
</feature>